<proteinExistence type="predicted"/>
<name>A0AAW7T593_BURVI</name>
<accession>A0AAW7T593</accession>
<evidence type="ECO:0000313" key="2">
    <source>
        <dbReference type="EMBL" id="MDN7797188.1"/>
    </source>
</evidence>
<dbReference type="RefSeq" id="WP_105778993.1">
    <property type="nucleotide sequence ID" value="NZ_JAUJRV010000016.1"/>
</dbReference>
<reference evidence="2" key="1">
    <citation type="submission" date="2023-07" db="EMBL/GenBank/DDBJ databases">
        <title>A collection of bacterial strains from the Burkholderia cepacia Research Laboratory and Repository.</title>
        <authorList>
            <person name="Lipuma J."/>
            <person name="Spilker T."/>
            <person name="Caverly L."/>
        </authorList>
    </citation>
    <scope>NUCLEOTIDE SEQUENCE</scope>
    <source>
        <strain evidence="2">AU44268</strain>
    </source>
</reference>
<feature type="region of interest" description="Disordered" evidence="1">
    <location>
        <begin position="223"/>
        <end position="243"/>
    </location>
</feature>
<comment type="caution">
    <text evidence="2">The sequence shown here is derived from an EMBL/GenBank/DDBJ whole genome shotgun (WGS) entry which is preliminary data.</text>
</comment>
<evidence type="ECO:0000256" key="1">
    <source>
        <dbReference type="SAM" id="MobiDB-lite"/>
    </source>
</evidence>
<sequence length="256" mass="28662">MTHQKTPQEIIELSAKLHETLRGYLDMDTWTPVAAALLLSGVQPPAGCTELPKSGGVGLDGTEIVGFGTGQYHEARTILTQWNDWCEDRGRDPIAGMKPIEFIDWCVEDEIKERFSMHYSFKWIDVFKDMVGYPSGHVPFEVALYAAKTAQPLELILEKLNEIGRRAIKAARRGSIAVIPVASNDGNPLVTINPLRQHLTTEELASALGIQPQTIYKRHSEDGHYRGVAPDKQDNRSLAWPLDSVDRMMKKKNADR</sequence>
<organism evidence="2 3">
    <name type="scientific">Burkholderia vietnamiensis</name>
    <dbReference type="NCBI Taxonomy" id="60552"/>
    <lineage>
        <taxon>Bacteria</taxon>
        <taxon>Pseudomonadati</taxon>
        <taxon>Pseudomonadota</taxon>
        <taxon>Betaproteobacteria</taxon>
        <taxon>Burkholderiales</taxon>
        <taxon>Burkholderiaceae</taxon>
        <taxon>Burkholderia</taxon>
        <taxon>Burkholderia cepacia complex</taxon>
    </lineage>
</organism>
<evidence type="ECO:0000313" key="3">
    <source>
        <dbReference type="Proteomes" id="UP001171620"/>
    </source>
</evidence>
<gene>
    <name evidence="2" type="ORF">QZM33_19825</name>
</gene>
<dbReference type="EMBL" id="JAUJRV010000016">
    <property type="protein sequence ID" value="MDN7797188.1"/>
    <property type="molecule type" value="Genomic_DNA"/>
</dbReference>
<dbReference type="Proteomes" id="UP001171620">
    <property type="component" value="Unassembled WGS sequence"/>
</dbReference>
<dbReference type="AlphaFoldDB" id="A0AAW7T593"/>
<evidence type="ECO:0008006" key="4">
    <source>
        <dbReference type="Google" id="ProtNLM"/>
    </source>
</evidence>
<protein>
    <recommendedName>
        <fullName evidence="4">DNA-binding protein</fullName>
    </recommendedName>
</protein>
<feature type="compositionally biased region" description="Basic and acidic residues" evidence="1">
    <location>
        <begin position="223"/>
        <end position="235"/>
    </location>
</feature>